<accession>A0A1V4DIB9</accession>
<dbReference type="EMBL" id="MVAB01000001">
    <property type="protein sequence ID" value="OPF88229.1"/>
    <property type="molecule type" value="Genomic_DNA"/>
</dbReference>
<name>A0A1V4DIB9_9ENTE</name>
<evidence type="ECO:0000313" key="1">
    <source>
        <dbReference type="EMBL" id="OPF88229.1"/>
    </source>
</evidence>
<gene>
    <name evidence="1" type="ORF">BW731_08605</name>
</gene>
<dbReference type="RefSeq" id="WP_079347339.1">
    <property type="nucleotide sequence ID" value="NZ_MVAB01000001.1"/>
</dbReference>
<evidence type="ECO:0000313" key="2">
    <source>
        <dbReference type="Proteomes" id="UP000189970"/>
    </source>
</evidence>
<reference evidence="1 2" key="1">
    <citation type="submission" date="2017-02" db="EMBL/GenBank/DDBJ databases">
        <title>Vagococcus cremeus sp. nov., isolated from the small intestine of a marten, Martes flavigula.</title>
        <authorList>
            <person name="Tak E.J."/>
            <person name="Bae J.-W."/>
        </authorList>
    </citation>
    <scope>NUCLEOTIDE SEQUENCE [LARGE SCALE GENOMIC DNA]</scope>
    <source>
        <strain evidence="1 2">D7T301</strain>
    </source>
</reference>
<organism evidence="1 2">
    <name type="scientific">Vagococcus martis</name>
    <dbReference type="NCBI Taxonomy" id="1768210"/>
    <lineage>
        <taxon>Bacteria</taxon>
        <taxon>Bacillati</taxon>
        <taxon>Bacillota</taxon>
        <taxon>Bacilli</taxon>
        <taxon>Lactobacillales</taxon>
        <taxon>Enterococcaceae</taxon>
        <taxon>Vagococcus</taxon>
    </lineage>
</organism>
<sequence>MNEKKITINGNKVTFDYLFKKADELIGVKNTIDSSRDLIDLINNVFSSGDDFSFKYFIQSGGLERLELSLEDVSKRLETISNSICPDEQVEVVSNEK</sequence>
<proteinExistence type="predicted"/>
<dbReference type="Proteomes" id="UP000189970">
    <property type="component" value="Unassembled WGS sequence"/>
</dbReference>
<protein>
    <submittedName>
        <fullName evidence="1">Uncharacterized protein</fullName>
    </submittedName>
</protein>
<dbReference type="AlphaFoldDB" id="A0A1V4DIB9"/>
<comment type="caution">
    <text evidence="1">The sequence shown here is derived from an EMBL/GenBank/DDBJ whole genome shotgun (WGS) entry which is preliminary data.</text>
</comment>
<keyword evidence="2" id="KW-1185">Reference proteome</keyword>